<evidence type="ECO:0000313" key="2">
    <source>
        <dbReference type="Proteomes" id="UP000324222"/>
    </source>
</evidence>
<evidence type="ECO:0000313" key="1">
    <source>
        <dbReference type="EMBL" id="MPC69938.1"/>
    </source>
</evidence>
<reference evidence="1 2" key="1">
    <citation type="submission" date="2019-05" db="EMBL/GenBank/DDBJ databases">
        <title>Another draft genome of Portunus trituberculatus and its Hox gene families provides insights of decapod evolution.</title>
        <authorList>
            <person name="Jeong J.-H."/>
            <person name="Song I."/>
            <person name="Kim S."/>
            <person name="Choi T."/>
            <person name="Kim D."/>
            <person name="Ryu S."/>
            <person name="Kim W."/>
        </authorList>
    </citation>
    <scope>NUCLEOTIDE SEQUENCE [LARGE SCALE GENOMIC DNA]</scope>
    <source>
        <tissue evidence="1">Muscle</tissue>
    </source>
</reference>
<proteinExistence type="predicted"/>
<organism evidence="1 2">
    <name type="scientific">Portunus trituberculatus</name>
    <name type="common">Swimming crab</name>
    <name type="synonym">Neptunus trituberculatus</name>
    <dbReference type="NCBI Taxonomy" id="210409"/>
    <lineage>
        <taxon>Eukaryota</taxon>
        <taxon>Metazoa</taxon>
        <taxon>Ecdysozoa</taxon>
        <taxon>Arthropoda</taxon>
        <taxon>Crustacea</taxon>
        <taxon>Multicrustacea</taxon>
        <taxon>Malacostraca</taxon>
        <taxon>Eumalacostraca</taxon>
        <taxon>Eucarida</taxon>
        <taxon>Decapoda</taxon>
        <taxon>Pleocyemata</taxon>
        <taxon>Brachyura</taxon>
        <taxon>Eubrachyura</taxon>
        <taxon>Portunoidea</taxon>
        <taxon>Portunidae</taxon>
        <taxon>Portuninae</taxon>
        <taxon>Portunus</taxon>
    </lineage>
</organism>
<sequence>MHCLLLSSHCRQGTKSISRFYRVLPRQVLATM</sequence>
<comment type="caution">
    <text evidence="1">The sequence shown here is derived from an EMBL/GenBank/DDBJ whole genome shotgun (WGS) entry which is preliminary data.</text>
</comment>
<name>A0A5B7HMJ5_PORTR</name>
<keyword evidence="2" id="KW-1185">Reference proteome</keyword>
<dbReference type="AlphaFoldDB" id="A0A5B7HMJ5"/>
<accession>A0A5B7HMJ5</accession>
<dbReference type="EMBL" id="VSRR010030240">
    <property type="protein sequence ID" value="MPC69938.1"/>
    <property type="molecule type" value="Genomic_DNA"/>
</dbReference>
<protein>
    <submittedName>
        <fullName evidence="1">Uncharacterized protein</fullName>
    </submittedName>
</protein>
<gene>
    <name evidence="1" type="ORF">E2C01_064171</name>
</gene>
<dbReference type="Proteomes" id="UP000324222">
    <property type="component" value="Unassembled WGS sequence"/>
</dbReference>